<protein>
    <recommendedName>
        <fullName evidence="8">PGG domain-containing protein</fullName>
    </recommendedName>
</protein>
<feature type="transmembrane region" description="Helical" evidence="7">
    <location>
        <begin position="20"/>
        <end position="36"/>
    </location>
</feature>
<dbReference type="STRING" id="71139.A0A059CUX4"/>
<dbReference type="Pfam" id="PF13962">
    <property type="entry name" value="PGG"/>
    <property type="match status" value="1"/>
</dbReference>
<feature type="transmembrane region" description="Helical" evidence="7">
    <location>
        <begin position="74"/>
        <end position="93"/>
    </location>
</feature>
<evidence type="ECO:0000256" key="7">
    <source>
        <dbReference type="SAM" id="Phobius"/>
    </source>
</evidence>
<organism evidence="9">
    <name type="scientific">Eucalyptus grandis</name>
    <name type="common">Flooded gum</name>
    <dbReference type="NCBI Taxonomy" id="71139"/>
    <lineage>
        <taxon>Eukaryota</taxon>
        <taxon>Viridiplantae</taxon>
        <taxon>Streptophyta</taxon>
        <taxon>Embryophyta</taxon>
        <taxon>Tracheophyta</taxon>
        <taxon>Spermatophyta</taxon>
        <taxon>Magnoliopsida</taxon>
        <taxon>eudicotyledons</taxon>
        <taxon>Gunneridae</taxon>
        <taxon>Pentapetalae</taxon>
        <taxon>rosids</taxon>
        <taxon>malvids</taxon>
        <taxon>Myrtales</taxon>
        <taxon>Myrtaceae</taxon>
        <taxon>Myrtoideae</taxon>
        <taxon>Eucalypteae</taxon>
        <taxon>Eucalyptus</taxon>
    </lineage>
</organism>
<dbReference type="PANTHER" id="PTHR24186:SF37">
    <property type="entry name" value="PGG DOMAIN-CONTAINING PROTEIN"/>
    <property type="match status" value="1"/>
</dbReference>
<dbReference type="PANTHER" id="PTHR24186">
    <property type="entry name" value="PROTEIN PHOSPHATASE 1 REGULATORY SUBUNIT"/>
    <property type="match status" value="1"/>
</dbReference>
<accession>A0A059CUX4</accession>
<dbReference type="OMA" id="QTRTCEG"/>
<comment type="subcellular location">
    <subcellularLocation>
        <location evidence="1">Membrane</location>
        <topology evidence="1">Multi-pass membrane protein</topology>
    </subcellularLocation>
</comment>
<evidence type="ECO:0000313" key="9">
    <source>
        <dbReference type="EMBL" id="KCW82004.1"/>
    </source>
</evidence>
<evidence type="ECO:0000256" key="5">
    <source>
        <dbReference type="ARBA" id="ARBA00023043"/>
    </source>
</evidence>
<sequence length="213" mass="23939">MRKQEEDKHEEWIEKKRNSLMIAATVIAAMAYQAGLNPPGGVWDNDQKAKDGSILHFAGTSILAANYRGGYPTFWISNTVSFLASLSTIFLLMSGLPLRKKVLMWILMATTWATITSMALTYLQSMTALLSLTTKPEDGKPNSRVVSYSLYVWIGIVAIVFLVHIVRFLAMVLRNVKDSQKLKKWISGCVSWCRSRGNIKIWCIHLVGQRITA</sequence>
<feature type="transmembrane region" description="Helical" evidence="7">
    <location>
        <begin position="105"/>
        <end position="130"/>
    </location>
</feature>
<keyword evidence="5" id="KW-0040">ANK repeat</keyword>
<dbReference type="Gramene" id="KCW82004">
    <property type="protein sequence ID" value="KCW82004"/>
    <property type="gene ID" value="EUGRSUZ_C03371"/>
</dbReference>
<keyword evidence="3" id="KW-0677">Repeat</keyword>
<proteinExistence type="predicted"/>
<dbReference type="InterPro" id="IPR026961">
    <property type="entry name" value="PGG_dom"/>
</dbReference>
<keyword evidence="6 7" id="KW-0472">Membrane</keyword>
<keyword evidence="2 7" id="KW-0812">Transmembrane</keyword>
<dbReference type="GO" id="GO:0016020">
    <property type="term" value="C:membrane"/>
    <property type="evidence" value="ECO:0000318"/>
    <property type="project" value="GO_Central"/>
</dbReference>
<dbReference type="OrthoDB" id="681126at2759"/>
<name>A0A059CUX4_EUCGR</name>
<evidence type="ECO:0000256" key="2">
    <source>
        <dbReference type="ARBA" id="ARBA00022692"/>
    </source>
</evidence>
<dbReference type="InParanoid" id="A0A059CUX4"/>
<evidence type="ECO:0000256" key="4">
    <source>
        <dbReference type="ARBA" id="ARBA00022989"/>
    </source>
</evidence>
<dbReference type="EMBL" id="KK198755">
    <property type="protein sequence ID" value="KCW82004.1"/>
    <property type="molecule type" value="Genomic_DNA"/>
</dbReference>
<dbReference type="AlphaFoldDB" id="A0A059CUX4"/>
<reference evidence="9" key="1">
    <citation type="submission" date="2013-07" db="EMBL/GenBank/DDBJ databases">
        <title>The genome of Eucalyptus grandis.</title>
        <authorList>
            <person name="Schmutz J."/>
            <person name="Hayes R."/>
            <person name="Myburg A."/>
            <person name="Tuskan G."/>
            <person name="Grattapaglia D."/>
            <person name="Rokhsar D.S."/>
        </authorList>
    </citation>
    <scope>NUCLEOTIDE SEQUENCE</scope>
    <source>
        <tissue evidence="9">Leaf extractions</tissue>
    </source>
</reference>
<evidence type="ECO:0000259" key="8">
    <source>
        <dbReference type="Pfam" id="PF13962"/>
    </source>
</evidence>
<evidence type="ECO:0000256" key="6">
    <source>
        <dbReference type="ARBA" id="ARBA00023136"/>
    </source>
</evidence>
<feature type="domain" description="PGG" evidence="8">
    <location>
        <begin position="10"/>
        <end position="127"/>
    </location>
</feature>
<keyword evidence="4 7" id="KW-1133">Transmembrane helix</keyword>
<feature type="transmembrane region" description="Helical" evidence="7">
    <location>
        <begin position="150"/>
        <end position="173"/>
    </location>
</feature>
<gene>
    <name evidence="9" type="ORF">EUGRSUZ_C03371</name>
</gene>
<evidence type="ECO:0000256" key="1">
    <source>
        <dbReference type="ARBA" id="ARBA00004141"/>
    </source>
</evidence>
<evidence type="ECO:0000256" key="3">
    <source>
        <dbReference type="ARBA" id="ARBA00022737"/>
    </source>
</evidence>